<evidence type="ECO:0008006" key="4">
    <source>
        <dbReference type="Google" id="ProtNLM"/>
    </source>
</evidence>
<accession>A0A239A204</accession>
<dbReference type="RefSeq" id="WP_089333786.1">
    <property type="nucleotide sequence ID" value="NZ_FZNS01000010.1"/>
</dbReference>
<proteinExistence type="predicted"/>
<name>A0A239A204_9BACT</name>
<sequence>MKPFLRTLSLLALVGAMLTSCGGSVEEDPTPAKNEHAVKFVAEADQPFSTPASTPTLNTVSYIFPAQAAVAVVTAAGTLRWEKEFTDVKDISLLTLSAESMSATRITLSIYVDGDFKGQKVNSAPTSGRDQQYRTATLQWSEKLGVMP</sequence>
<evidence type="ECO:0000313" key="3">
    <source>
        <dbReference type="Proteomes" id="UP000198310"/>
    </source>
</evidence>
<evidence type="ECO:0000313" key="2">
    <source>
        <dbReference type="EMBL" id="SNR89108.1"/>
    </source>
</evidence>
<evidence type="ECO:0000256" key="1">
    <source>
        <dbReference type="SAM" id="SignalP"/>
    </source>
</evidence>
<dbReference type="PROSITE" id="PS51257">
    <property type="entry name" value="PROKAR_LIPOPROTEIN"/>
    <property type="match status" value="1"/>
</dbReference>
<keyword evidence="1" id="KW-0732">Signal</keyword>
<keyword evidence="3" id="KW-1185">Reference proteome</keyword>
<feature type="signal peptide" evidence="1">
    <location>
        <begin position="1"/>
        <end position="25"/>
    </location>
</feature>
<reference evidence="3" key="1">
    <citation type="submission" date="2017-06" db="EMBL/GenBank/DDBJ databases">
        <authorList>
            <person name="Varghese N."/>
            <person name="Submissions S."/>
        </authorList>
    </citation>
    <scope>NUCLEOTIDE SEQUENCE [LARGE SCALE GENOMIC DNA]</scope>
    <source>
        <strain evidence="3">DSM 28041</strain>
    </source>
</reference>
<organism evidence="2 3">
    <name type="scientific">Hymenobacter mucosus</name>
    <dbReference type="NCBI Taxonomy" id="1411120"/>
    <lineage>
        <taxon>Bacteria</taxon>
        <taxon>Pseudomonadati</taxon>
        <taxon>Bacteroidota</taxon>
        <taxon>Cytophagia</taxon>
        <taxon>Cytophagales</taxon>
        <taxon>Hymenobacteraceae</taxon>
        <taxon>Hymenobacter</taxon>
    </lineage>
</organism>
<dbReference type="AlphaFoldDB" id="A0A239A204"/>
<gene>
    <name evidence="2" type="ORF">SAMN06269173_110113</name>
</gene>
<dbReference type="Proteomes" id="UP000198310">
    <property type="component" value="Unassembled WGS sequence"/>
</dbReference>
<protein>
    <recommendedName>
        <fullName evidence="4">Lipoprotein</fullName>
    </recommendedName>
</protein>
<dbReference type="EMBL" id="FZNS01000010">
    <property type="protein sequence ID" value="SNR89108.1"/>
    <property type="molecule type" value="Genomic_DNA"/>
</dbReference>
<feature type="chain" id="PRO_5013325882" description="Lipoprotein" evidence="1">
    <location>
        <begin position="26"/>
        <end position="148"/>
    </location>
</feature>